<feature type="region of interest" description="Disordered" evidence="2">
    <location>
        <begin position="1"/>
        <end position="20"/>
    </location>
</feature>
<feature type="region of interest" description="Disordered" evidence="2">
    <location>
        <begin position="272"/>
        <end position="339"/>
    </location>
</feature>
<dbReference type="PANTHER" id="PTHR46156:SF1">
    <property type="entry name" value="ZINC FINGER CCCH DOMAIN-CONTAINING PROTEIN 3"/>
    <property type="match status" value="1"/>
</dbReference>
<keyword evidence="1" id="KW-0862">Zinc</keyword>
<feature type="region of interest" description="Disordered" evidence="2">
    <location>
        <begin position="92"/>
        <end position="123"/>
    </location>
</feature>
<evidence type="ECO:0000259" key="3">
    <source>
        <dbReference type="PROSITE" id="PS50103"/>
    </source>
</evidence>
<proteinExistence type="predicted"/>
<feature type="compositionally biased region" description="Polar residues" evidence="2">
    <location>
        <begin position="98"/>
        <end position="109"/>
    </location>
</feature>
<feature type="compositionally biased region" description="Basic and acidic residues" evidence="2">
    <location>
        <begin position="294"/>
        <end position="323"/>
    </location>
</feature>
<reference evidence="4 5" key="2">
    <citation type="journal article" date="2013" name="PLoS Genet.">
        <title>Comparative genome structure, secondary metabolite, and effector coding capacity across Cochliobolus pathogens.</title>
        <authorList>
            <person name="Condon B.J."/>
            <person name="Leng Y."/>
            <person name="Wu D."/>
            <person name="Bushley K.E."/>
            <person name="Ohm R.A."/>
            <person name="Otillar R."/>
            <person name="Martin J."/>
            <person name="Schackwitz W."/>
            <person name="Grimwood J."/>
            <person name="MohdZainudin N."/>
            <person name="Xue C."/>
            <person name="Wang R."/>
            <person name="Manning V.A."/>
            <person name="Dhillon B."/>
            <person name="Tu Z.J."/>
            <person name="Steffenson B.J."/>
            <person name="Salamov A."/>
            <person name="Sun H."/>
            <person name="Lowry S."/>
            <person name="LaButti K."/>
            <person name="Han J."/>
            <person name="Copeland A."/>
            <person name="Lindquist E."/>
            <person name="Barry K."/>
            <person name="Schmutz J."/>
            <person name="Baker S.E."/>
            <person name="Ciuffetti L.M."/>
            <person name="Grigoriev I.V."/>
            <person name="Zhong S."/>
            <person name="Turgeon B.G."/>
        </authorList>
    </citation>
    <scope>NUCLEOTIDE SEQUENCE [LARGE SCALE GENOMIC DNA]</scope>
    <source>
        <strain evidence="5">28A</strain>
    </source>
</reference>
<dbReference type="HOGENOM" id="CLU_883108_0_0_1"/>
<dbReference type="RefSeq" id="XP_008026066.1">
    <property type="nucleotide sequence ID" value="XM_008027875.1"/>
</dbReference>
<keyword evidence="1" id="KW-0479">Metal-binding</keyword>
<gene>
    <name evidence="4" type="ORF">SETTUDRAFT_169235</name>
</gene>
<evidence type="ECO:0000313" key="5">
    <source>
        <dbReference type="Proteomes" id="UP000016935"/>
    </source>
</evidence>
<dbReference type="PANTHER" id="PTHR46156">
    <property type="entry name" value="CCCH ZINGC FINGER"/>
    <property type="match status" value="1"/>
</dbReference>
<dbReference type="EMBL" id="KB908593">
    <property type="protein sequence ID" value="EOA86474.1"/>
    <property type="molecule type" value="Genomic_DNA"/>
</dbReference>
<dbReference type="SMART" id="SM00356">
    <property type="entry name" value="ZnF_C3H1"/>
    <property type="match status" value="5"/>
</dbReference>
<dbReference type="AlphaFoldDB" id="R0KAL6"/>
<organism evidence="4 5">
    <name type="scientific">Exserohilum turcicum (strain 28A)</name>
    <name type="common">Northern leaf blight fungus</name>
    <name type="synonym">Setosphaeria turcica</name>
    <dbReference type="NCBI Taxonomy" id="671987"/>
    <lineage>
        <taxon>Eukaryota</taxon>
        <taxon>Fungi</taxon>
        <taxon>Dikarya</taxon>
        <taxon>Ascomycota</taxon>
        <taxon>Pezizomycotina</taxon>
        <taxon>Dothideomycetes</taxon>
        <taxon>Pleosporomycetidae</taxon>
        <taxon>Pleosporales</taxon>
        <taxon>Pleosporineae</taxon>
        <taxon>Pleosporaceae</taxon>
        <taxon>Exserohilum</taxon>
    </lineage>
</organism>
<feature type="domain" description="C3H1-type" evidence="3">
    <location>
        <begin position="220"/>
        <end position="248"/>
    </location>
</feature>
<dbReference type="InterPro" id="IPR000571">
    <property type="entry name" value="Znf_CCCH"/>
</dbReference>
<dbReference type="eggNOG" id="KOG1492">
    <property type="taxonomic scope" value="Eukaryota"/>
</dbReference>
<dbReference type="Gene3D" id="4.10.1000.10">
    <property type="entry name" value="Zinc finger, CCCH-type"/>
    <property type="match status" value="2"/>
</dbReference>
<dbReference type="GeneID" id="19400835"/>
<keyword evidence="5" id="KW-1185">Reference proteome</keyword>
<feature type="domain" description="C3H1-type" evidence="3">
    <location>
        <begin position="164"/>
        <end position="192"/>
    </location>
</feature>
<evidence type="ECO:0000256" key="1">
    <source>
        <dbReference type="PROSITE-ProRule" id="PRU00723"/>
    </source>
</evidence>
<feature type="zinc finger region" description="C3H1-type" evidence="1">
    <location>
        <begin position="220"/>
        <end position="248"/>
    </location>
</feature>
<dbReference type="STRING" id="671987.R0KAL6"/>
<evidence type="ECO:0000313" key="4">
    <source>
        <dbReference type="EMBL" id="EOA86474.1"/>
    </source>
</evidence>
<dbReference type="PROSITE" id="PS50103">
    <property type="entry name" value="ZF_C3H1"/>
    <property type="match status" value="3"/>
</dbReference>
<keyword evidence="1" id="KW-0863">Zinc-finger</keyword>
<dbReference type="OrthoDB" id="410307at2759"/>
<feature type="compositionally biased region" description="Low complexity" evidence="2">
    <location>
        <begin position="280"/>
        <end position="290"/>
    </location>
</feature>
<evidence type="ECO:0000256" key="2">
    <source>
        <dbReference type="SAM" id="MobiDB-lite"/>
    </source>
</evidence>
<protein>
    <recommendedName>
        <fullName evidence="3">C3H1-type domain-containing protein</fullName>
    </recommendedName>
</protein>
<accession>R0KAL6</accession>
<name>R0KAL6_EXST2</name>
<feature type="zinc finger region" description="C3H1-type" evidence="1">
    <location>
        <begin position="164"/>
        <end position="192"/>
    </location>
</feature>
<feature type="zinc finger region" description="C3H1-type" evidence="1">
    <location>
        <begin position="193"/>
        <end position="219"/>
    </location>
</feature>
<dbReference type="GO" id="GO:0005634">
    <property type="term" value="C:nucleus"/>
    <property type="evidence" value="ECO:0007669"/>
    <property type="project" value="TreeGrafter"/>
</dbReference>
<reference evidence="4 5" key="1">
    <citation type="journal article" date="2012" name="PLoS Pathog.">
        <title>Diverse lifestyles and strategies of plant pathogenesis encoded in the genomes of eighteen Dothideomycetes fungi.</title>
        <authorList>
            <person name="Ohm R.A."/>
            <person name="Feau N."/>
            <person name="Henrissat B."/>
            <person name="Schoch C.L."/>
            <person name="Horwitz B.A."/>
            <person name="Barry K.W."/>
            <person name="Condon B.J."/>
            <person name="Copeland A.C."/>
            <person name="Dhillon B."/>
            <person name="Glaser F."/>
            <person name="Hesse C.N."/>
            <person name="Kosti I."/>
            <person name="LaButti K."/>
            <person name="Lindquist E.A."/>
            <person name="Lucas S."/>
            <person name="Salamov A.A."/>
            <person name="Bradshaw R.E."/>
            <person name="Ciuffetti L."/>
            <person name="Hamelin R.C."/>
            <person name="Kema G.H.J."/>
            <person name="Lawrence C."/>
            <person name="Scott J.A."/>
            <person name="Spatafora J.W."/>
            <person name="Turgeon B.G."/>
            <person name="de Wit P.J.G.M."/>
            <person name="Zhong S."/>
            <person name="Goodwin S.B."/>
            <person name="Grigoriev I.V."/>
        </authorList>
    </citation>
    <scope>NUCLEOTIDE SEQUENCE [LARGE SCALE GENOMIC DNA]</scope>
    <source>
        <strain evidence="5">28A</strain>
    </source>
</reference>
<feature type="domain" description="C3H1-type" evidence="3">
    <location>
        <begin position="193"/>
        <end position="219"/>
    </location>
</feature>
<dbReference type="Proteomes" id="UP000016935">
    <property type="component" value="Unassembled WGS sequence"/>
</dbReference>
<sequence length="339" mass="38090">MASPGPPPYSQEQIAAMTSPEERIRAFAELKSYIARLKKEKEERENAQSKGYPSPGFRSAAGNYYNASYRKRGGYSHGPDRGSYHPYHRSHNTHKFTHNSATFTPTETPNESREGSDTEGLPKQLLNKTAMMSERPQTELKKLCRTFTSTGVCPRHGCPYLHDPDKQAVCKRWFYKDSCTMGDLCSLSHDASPHNAPTCLHFQAGRCNNDDCRFAHVRINPTAPNCEAFGTLGYCGKGDRCAELHAHECPGFANTGTCRYGNDCRLGHVHRASRMRKTTRPSSPVRSPSSNQADRSRAPEDKMDTTEDNPERIMPRIGDDQKPHQFTQQADFVPFDVDQ</sequence>
<dbReference type="GO" id="GO:0008270">
    <property type="term" value="F:zinc ion binding"/>
    <property type="evidence" value="ECO:0007669"/>
    <property type="project" value="UniProtKB-KW"/>
</dbReference>